<dbReference type="Proteomes" id="UP000677228">
    <property type="component" value="Unassembled WGS sequence"/>
</dbReference>
<dbReference type="PANTHER" id="PTHR22916">
    <property type="entry name" value="GLYCOSYLTRANSFERASE"/>
    <property type="match status" value="1"/>
</dbReference>
<dbReference type="Pfam" id="PF00535">
    <property type="entry name" value="Glycos_transf_2"/>
    <property type="match status" value="1"/>
</dbReference>
<dbReference type="InterPro" id="IPR029044">
    <property type="entry name" value="Nucleotide-diphossugar_trans"/>
</dbReference>
<dbReference type="SUPFAM" id="SSF53448">
    <property type="entry name" value="Nucleotide-diphospho-sugar transferases"/>
    <property type="match status" value="1"/>
</dbReference>
<reference evidence="3" key="1">
    <citation type="submission" date="2021-02" db="EMBL/GenBank/DDBJ databases">
        <authorList>
            <person name="Nowell W R."/>
        </authorList>
    </citation>
    <scope>NUCLEOTIDE SEQUENCE</scope>
</reference>
<evidence type="ECO:0000313" key="3">
    <source>
        <dbReference type="EMBL" id="CAF4000321.1"/>
    </source>
</evidence>
<dbReference type="Proteomes" id="UP000682733">
    <property type="component" value="Unassembled WGS sequence"/>
</dbReference>
<organism evidence="3 4">
    <name type="scientific">Didymodactylos carnosus</name>
    <dbReference type="NCBI Taxonomy" id="1234261"/>
    <lineage>
        <taxon>Eukaryota</taxon>
        <taxon>Metazoa</taxon>
        <taxon>Spiralia</taxon>
        <taxon>Gnathifera</taxon>
        <taxon>Rotifera</taxon>
        <taxon>Eurotatoria</taxon>
        <taxon>Bdelloidea</taxon>
        <taxon>Philodinida</taxon>
        <taxon>Philodinidae</taxon>
        <taxon>Didymodactylos</taxon>
    </lineage>
</organism>
<gene>
    <name evidence="2" type="ORF">OVA965_LOCUS23455</name>
    <name evidence="3" type="ORF">TMI583_LOCUS24174</name>
</gene>
<evidence type="ECO:0000313" key="2">
    <source>
        <dbReference type="EMBL" id="CAF1189282.1"/>
    </source>
</evidence>
<dbReference type="Gene3D" id="3.90.550.10">
    <property type="entry name" value="Spore Coat Polysaccharide Biosynthesis Protein SpsA, Chain A"/>
    <property type="match status" value="2"/>
</dbReference>
<proteinExistence type="predicted"/>
<accession>A0A8S2NGS7</accession>
<dbReference type="GO" id="GO:0016758">
    <property type="term" value="F:hexosyltransferase activity"/>
    <property type="evidence" value="ECO:0007669"/>
    <property type="project" value="UniProtKB-ARBA"/>
</dbReference>
<dbReference type="InterPro" id="IPR001173">
    <property type="entry name" value="Glyco_trans_2-like"/>
</dbReference>
<feature type="domain" description="Glycosyltransferase 2-like" evidence="1">
    <location>
        <begin position="99"/>
        <end position="214"/>
    </location>
</feature>
<name>A0A8S2NGS7_9BILA</name>
<dbReference type="EMBL" id="CAJOBA010035206">
    <property type="protein sequence ID" value="CAF4000321.1"/>
    <property type="molecule type" value="Genomic_DNA"/>
</dbReference>
<dbReference type="EMBL" id="CAJNOK010013677">
    <property type="protein sequence ID" value="CAF1189282.1"/>
    <property type="molecule type" value="Genomic_DNA"/>
</dbReference>
<dbReference type="PANTHER" id="PTHR22916:SF3">
    <property type="entry name" value="UDP-GLCNAC:BETAGAL BETA-1,3-N-ACETYLGLUCOSAMINYLTRANSFERASE-LIKE PROTEIN 1"/>
    <property type="match status" value="1"/>
</dbReference>
<evidence type="ECO:0000313" key="4">
    <source>
        <dbReference type="Proteomes" id="UP000682733"/>
    </source>
</evidence>
<evidence type="ECO:0000259" key="1">
    <source>
        <dbReference type="Pfam" id="PF00535"/>
    </source>
</evidence>
<protein>
    <recommendedName>
        <fullName evidence="1">Glycosyltransferase 2-like domain-containing protein</fullName>
    </recommendedName>
</protein>
<sequence length="293" mass="34187">MSNDKLFISVVTPSHNRLEYLKVAIMSVQVNVLAPLPIEFEHVIHDCGSTDGTKEYFEQNLPKENIFYIKDQGDNKERTKDREIIKATEDKRKDGKGELAQNIIFIRSEHKVPPSQARNICIRQTKGQFICVLDDDDVFLQRCLHNFGSAIRQNKNKQFFISDFLRVNEHLQYMPKEDYYGWVFKDCKEMLQAIFDSCHFIQGNVCFSKKLFEDVGEYDESVGMAEDLDLYTRFLIHGDHPVYLPVISHLHRMHTANFSIGCDRDKHHNDLRGIYERNEHKLKSLGVELTLSN</sequence>
<dbReference type="AlphaFoldDB" id="A0A8S2NGS7"/>
<comment type="caution">
    <text evidence="3">The sequence shown here is derived from an EMBL/GenBank/DDBJ whole genome shotgun (WGS) entry which is preliminary data.</text>
</comment>